<name>A0A9D4LC89_DREPO</name>
<comment type="caution">
    <text evidence="2">The sequence shown here is derived from an EMBL/GenBank/DDBJ whole genome shotgun (WGS) entry which is preliminary data.</text>
</comment>
<evidence type="ECO:0000313" key="2">
    <source>
        <dbReference type="EMBL" id="KAH3854351.1"/>
    </source>
</evidence>
<keyword evidence="1" id="KW-1133">Transmembrane helix</keyword>
<feature type="transmembrane region" description="Helical" evidence="1">
    <location>
        <begin position="42"/>
        <end position="63"/>
    </location>
</feature>
<evidence type="ECO:0000256" key="1">
    <source>
        <dbReference type="SAM" id="Phobius"/>
    </source>
</evidence>
<keyword evidence="1" id="KW-0472">Membrane</keyword>
<accession>A0A9D4LC89</accession>
<keyword evidence="1" id="KW-0812">Transmembrane</keyword>
<organism evidence="2 3">
    <name type="scientific">Dreissena polymorpha</name>
    <name type="common">Zebra mussel</name>
    <name type="synonym">Mytilus polymorpha</name>
    <dbReference type="NCBI Taxonomy" id="45954"/>
    <lineage>
        <taxon>Eukaryota</taxon>
        <taxon>Metazoa</taxon>
        <taxon>Spiralia</taxon>
        <taxon>Lophotrochozoa</taxon>
        <taxon>Mollusca</taxon>
        <taxon>Bivalvia</taxon>
        <taxon>Autobranchia</taxon>
        <taxon>Heteroconchia</taxon>
        <taxon>Euheterodonta</taxon>
        <taxon>Imparidentia</taxon>
        <taxon>Neoheterodontei</taxon>
        <taxon>Myida</taxon>
        <taxon>Dreissenoidea</taxon>
        <taxon>Dreissenidae</taxon>
        <taxon>Dreissena</taxon>
    </lineage>
</organism>
<sequence>MACSVALCLQIPPVPSDGLLCCSLSLDNSCIFRLLSLMLYVFRYLLYLLMACSDSLCLLITPVSSDGLL</sequence>
<gene>
    <name evidence="2" type="ORF">DPMN_096889</name>
</gene>
<proteinExistence type="predicted"/>
<evidence type="ECO:0000313" key="3">
    <source>
        <dbReference type="Proteomes" id="UP000828390"/>
    </source>
</evidence>
<keyword evidence="3" id="KW-1185">Reference proteome</keyword>
<dbReference type="EMBL" id="JAIWYP010000003">
    <property type="protein sequence ID" value="KAH3854351.1"/>
    <property type="molecule type" value="Genomic_DNA"/>
</dbReference>
<dbReference type="Proteomes" id="UP000828390">
    <property type="component" value="Unassembled WGS sequence"/>
</dbReference>
<reference evidence="2" key="1">
    <citation type="journal article" date="2019" name="bioRxiv">
        <title>The Genome of the Zebra Mussel, Dreissena polymorpha: A Resource for Invasive Species Research.</title>
        <authorList>
            <person name="McCartney M.A."/>
            <person name="Auch B."/>
            <person name="Kono T."/>
            <person name="Mallez S."/>
            <person name="Zhang Y."/>
            <person name="Obille A."/>
            <person name="Becker A."/>
            <person name="Abrahante J.E."/>
            <person name="Garbe J."/>
            <person name="Badalamenti J.P."/>
            <person name="Herman A."/>
            <person name="Mangelson H."/>
            <person name="Liachko I."/>
            <person name="Sullivan S."/>
            <person name="Sone E.D."/>
            <person name="Koren S."/>
            <person name="Silverstein K.A.T."/>
            <person name="Beckman K.B."/>
            <person name="Gohl D.M."/>
        </authorList>
    </citation>
    <scope>NUCLEOTIDE SEQUENCE</scope>
    <source>
        <strain evidence="2">Duluth1</strain>
        <tissue evidence="2">Whole animal</tissue>
    </source>
</reference>
<reference evidence="2" key="2">
    <citation type="submission" date="2020-11" db="EMBL/GenBank/DDBJ databases">
        <authorList>
            <person name="McCartney M.A."/>
            <person name="Auch B."/>
            <person name="Kono T."/>
            <person name="Mallez S."/>
            <person name="Becker A."/>
            <person name="Gohl D.M."/>
            <person name="Silverstein K.A.T."/>
            <person name="Koren S."/>
            <person name="Bechman K.B."/>
            <person name="Herman A."/>
            <person name="Abrahante J.E."/>
            <person name="Garbe J."/>
        </authorList>
    </citation>
    <scope>NUCLEOTIDE SEQUENCE</scope>
    <source>
        <strain evidence="2">Duluth1</strain>
        <tissue evidence="2">Whole animal</tissue>
    </source>
</reference>
<dbReference type="AlphaFoldDB" id="A0A9D4LC89"/>
<protein>
    <submittedName>
        <fullName evidence="2">Uncharacterized protein</fullName>
    </submittedName>
</protein>